<dbReference type="Proteomes" id="UP000274731">
    <property type="component" value="Segment"/>
</dbReference>
<dbReference type="EMBL" id="MG450654">
    <property type="protein sequence ID" value="ATW62800.1"/>
    <property type="molecule type" value="Genomic_DNA"/>
</dbReference>
<sequence>MSSAHKFHHKTSDVPGDRPTNQVLDPAEIGLNTEPSEPGIFFRTSDGNVVKAGPAIVSTETPRNLPERGEVWYDLTEGTAKIGSTEEAKKVWRTIASPFMGGGERVVFVAPEFPYANDTLGNDGQSLPYKTVIRASIELTKIFIQDTLTKSESERNSRKYTIFYAPSRLSGDNSPGPNTVDFNVRFPEDPGYEPGIQELVKFNAESGGVIIPGNFSLIGMDSQKCEIHPSYVPSYAHPALPPERAGVNQPITAIFKVGLRAYFENFRISDQLNSFEVYKITSVDNDVALLHSRRPHTLSQETPFAFSYSSNFDRQSRLFKEGVYIAEPIDTFTLRLIDPTSNGTTPDLNYVRYSNLVPPGSTNEFKLLSERTLYSNHRLRCFREASISELSQYFVKVQRAFLSFFGGQVAQGADILLRSQALTEAYADPKDTYSFDFFRSIHVFSDYGLCGGEIDGSNVGEQFSLRVQDSSIDSIQLDPAAYEIYTTLLDENNNPVQKWWPLIDAAYRSISTENRPESLADTPREAQLSLLRETPVERIRYHYGFLSADSGKSLGLVNLDEDFRHFGLRIVNSGNVYTDNVTTRAAVGIWGLNGGNIFDTNSESQFGSIAIRSEGFRGVGTLGGANQNLKGFQFSGIYAPLALTRKQVEDNANKKILSLGGRIVDISIDPSDPNVQLVKLSCDFFPSYILPYSLKPNTAIWVTSGGCTYRGFLASDGGPTVIRNNQQPCPHGAILRIRLSDSTIPTDSSDISAFDIPYLRRFSDPRNKEDTSYRLVVSNTSPDTIAPSVGSILRLDQTSQGIGNPKVRPNVQFDPGVLGGWGRVFSVNDVDTVASGRSPNFNYVVSDGEQDSKYLVTLSASDYCRPWLQDHNHASGMATVRANRNWYAAENNYWTTLYHDSPFSENVGPLKLAPAETSSPFVPTAPLERGTSVGETFQGNYSSDSELARYSEEDSYLRGYTVPFTQYPVRDIWDYDDGSEGLGIILKRTPSGNTTNLISAINQDAITQEAQAASESGRYRPEIVKFRVLSPKDIINPRQNVSVLLLQNGPVKEYLQVINLIGSEVEAIRLDSENSLYLSPSTSNKPVWEGGSQVQICTFDSEAEPESYDPIWSNSKASILRFFEVMGYSRDSMSPSLTPKYWGEREIPQTALPQSPDIQGYALETAEWPLEFNEPSTVISISHSWNSCGYLTPSRGLRINRSNTVSRKLGYDFLAYSSWGGRLIVNGVNESGEQITLGPQREALTAQFVELETHTRSLANQQIYEDQSYVEFPNQVVVYTADDISGEFDNARITYSLTKGGFPVPLSHLSESSVFVQLGSVTQRPGIDYTLIQDSIRFTVPPQQGLYCDIRIVTTEDQEKTLVVAEMDLAEPFDGSRSTFTMSSEKDIRLLDIDYDNLLVFLGGILQQPEVSYFLTRDSASQLTISFTEVIPAGTSADIRAICTNSLWASQGIFPVALYSLDNISQQFDNSVKEFELKYQGSYLNPSVVNSENVLASIGGVIQIPGYSYEVKAGRIIFSEAPPLGATSEIRVITNSHFLPCLNSRGRAESFLYWGPSVIMNLENELNLLKTAG</sequence>
<organism evidence="2 3">
    <name type="scientific">Synechococcus phage S-CBWM1</name>
    <dbReference type="NCBI Taxonomy" id="2053653"/>
    <lineage>
        <taxon>Viruses</taxon>
        <taxon>Duplodnaviria</taxon>
        <taxon>Heunggongvirae</taxon>
        <taxon>Uroviricota</taxon>
        <taxon>Caudoviricetes</taxon>
        <taxon>Aokuangvirus</taxon>
        <taxon>Aokuangvirus SCBWM1</taxon>
    </lineage>
</organism>
<gene>
    <name evidence="2" type="ORF">SCBWM1_gp116</name>
</gene>
<protein>
    <submittedName>
        <fullName evidence="2">Putative baseplate wedge protein</fullName>
    </submittedName>
</protein>
<reference evidence="2 3" key="1">
    <citation type="journal article" date="2018" name="Environ. Microbiol.">
        <title>Novel phage-host interactions and evolution as revealed by a cyanomyovirus isolated from an estuarine environment.</title>
        <authorList>
            <person name="Xu Y."/>
            <person name="Zhang R."/>
            <person name="Wang N."/>
            <person name="Cai L."/>
            <person name="Tong Y."/>
            <person name="Sun Q."/>
            <person name="Chen F."/>
            <person name="Jiao N."/>
        </authorList>
    </citation>
    <scope>NUCLEOTIDE SEQUENCE [LARGE SCALE GENOMIC DNA]</scope>
</reference>
<proteinExistence type="predicted"/>
<evidence type="ECO:0000313" key="3">
    <source>
        <dbReference type="Proteomes" id="UP000274731"/>
    </source>
</evidence>
<accession>A0A3G1L3S6</accession>
<evidence type="ECO:0000313" key="2">
    <source>
        <dbReference type="EMBL" id="ATW62800.1"/>
    </source>
</evidence>
<evidence type="ECO:0000256" key="1">
    <source>
        <dbReference type="SAM" id="MobiDB-lite"/>
    </source>
</evidence>
<feature type="region of interest" description="Disordered" evidence="1">
    <location>
        <begin position="1"/>
        <end position="24"/>
    </location>
</feature>
<keyword evidence="3" id="KW-1185">Reference proteome</keyword>
<name>A0A3G1L3S6_9CAUD</name>